<dbReference type="Pfam" id="PF00746">
    <property type="entry name" value="Gram_pos_anchor"/>
    <property type="match status" value="1"/>
</dbReference>
<dbReference type="Pfam" id="PF19407">
    <property type="entry name" value="DUF5979"/>
    <property type="match status" value="5"/>
</dbReference>
<sequence>MNASAIAVEHPSRLKLVLGLLLSLMVVLGLAVNAPAPANAATAMSIDNVYFENDSFPDGSRQALHINWSLPDNASAPATLVLDLPEEIRGYADSFTMVGPNGEAAGTCTVTAAQVVCEVDDAFIQANPYSVSGEFWFDVSTQLKNKEDTTHTFDFGEFSQTVDVEANPNWCTDNCEYTGQTHSKWGTYNNADDTIIWTVRLPAPQDGIEPGKQITVTDQLDTSKYEIVVADGYPRVREGGSYSYNEWGRQTVNVITKPASEVTWNGDHTTVSFESAPGWAGDPDLAEGEVGTTGSFYTVQWKVKALDGGKAGKYTNTASYTIEGEDEASTSGSATRYSGGATVVGQNFGKFQVTKELMGDTVLNPTFTVNYVAYDDTVDPNTPIDQGSFQIKSGQSYISGEYFKGTRIVLTEVQPTDPQNVTWETPVFVDADGNPITELTFSADNDNLGKITEIRLVNEANLIKSPITARKVVENPDGVTTGVDSFRIGYSRENAIEKGIQNLTGGQFILPADGTEISLDLPADVRYSFFEWFTPAPAGTTWADPVYTVNGVTYTENELVNLPLDGSIDLTVTNTITQNVGGFAVTKSVSGEGESLVPAGTEFTVNYSYTAVNGFDAGSGTVTVRAGETSPTIEGIPEGAVVTLDEVTPVNPAGGTWGEPQFDVAEFTVVKDQVVQISLDNPITWNNGNFSIVKSVTGDGAGLVGDDVAFEIDYSYVLPEDLGITPGTGTGTLTVLNDSTAVTSASLPYGTEVTLSEATPPAIAGGTWTAAEFDHSTFTIGDQTTFAVALTNTIERDLGSFSIEKSVTGSGAHLVPGGTVFTVDYSYPEGPGFDAGSGSVEVTTGEPAVVTGIPAGAVVTLTEATPASVEGGTWQPAQFTDGNVITIVKDETTQVGLENAIDLNTGAFSVAKKIDGTGKGLVGDDATFTVQYAYPAANGYDAGSGELVVAADGTAVSSAPIPYGAEVTLSEDAPGVVQGGKWTGATFSTDTLTIGDGTVAEVVLTNTIAKKAATGGLPATGAGADNLLAPAALLLLAAGGTLLAIVRRRKQNATA</sequence>
<keyword evidence="4" id="KW-0732">Signal</keyword>
<feature type="domain" description="DUF5979" evidence="8">
    <location>
        <begin position="583"/>
        <end position="681"/>
    </location>
</feature>
<evidence type="ECO:0000313" key="9">
    <source>
        <dbReference type="EMBL" id="TQL44762.1"/>
    </source>
</evidence>
<name>A0A542Y9J7_9MICO</name>
<gene>
    <name evidence="9" type="ORF">FB468_2831</name>
</gene>
<feature type="domain" description="DUF5979" evidence="8">
    <location>
        <begin position="690"/>
        <end position="794"/>
    </location>
</feature>
<feature type="domain" description="DUF5979" evidence="8">
    <location>
        <begin position="908"/>
        <end position="1008"/>
    </location>
</feature>
<dbReference type="InterPro" id="IPR046022">
    <property type="entry name" value="DUF5979"/>
</dbReference>
<reference evidence="9 10" key="1">
    <citation type="submission" date="2019-06" db="EMBL/GenBank/DDBJ databases">
        <title>Sequencing the genomes of 1000 actinobacteria strains.</title>
        <authorList>
            <person name="Klenk H.-P."/>
        </authorList>
    </citation>
    <scope>NUCLEOTIDE SEQUENCE [LARGE SCALE GENOMIC DNA]</scope>
    <source>
        <strain evidence="9 10">DSM 8803</strain>
    </source>
</reference>
<dbReference type="InterPro" id="IPR011252">
    <property type="entry name" value="Fibrogen-bd_dom1"/>
</dbReference>
<dbReference type="InterPro" id="IPR019931">
    <property type="entry name" value="LPXTG_anchor"/>
</dbReference>
<keyword evidence="5" id="KW-0572">Peptidoglycan-anchor</keyword>
<accession>A0A542Y9J7</accession>
<dbReference type="Proteomes" id="UP000319094">
    <property type="component" value="Unassembled WGS sequence"/>
</dbReference>
<dbReference type="Gene3D" id="2.60.40.1280">
    <property type="match status" value="1"/>
</dbReference>
<feature type="transmembrane region" description="Helical" evidence="6">
    <location>
        <begin position="1027"/>
        <end position="1046"/>
    </location>
</feature>
<evidence type="ECO:0000256" key="3">
    <source>
        <dbReference type="ARBA" id="ARBA00022525"/>
    </source>
</evidence>
<evidence type="ECO:0000256" key="5">
    <source>
        <dbReference type="ARBA" id="ARBA00023088"/>
    </source>
</evidence>
<feature type="domain" description="DUF5979" evidence="8">
    <location>
        <begin position="351"/>
        <end position="432"/>
    </location>
</feature>
<proteinExistence type="predicted"/>
<dbReference type="OrthoDB" id="5056942at2"/>
<keyword evidence="2" id="KW-0134">Cell wall</keyword>
<evidence type="ECO:0000256" key="6">
    <source>
        <dbReference type="SAM" id="Phobius"/>
    </source>
</evidence>
<comment type="subcellular location">
    <subcellularLocation>
        <location evidence="1">Secreted</location>
        <location evidence="1">Cell wall</location>
    </subcellularLocation>
</comment>
<dbReference type="AlphaFoldDB" id="A0A542Y9J7"/>
<comment type="caution">
    <text evidence="9">The sequence shown here is derived from an EMBL/GenBank/DDBJ whole genome shotgun (WGS) entry which is preliminary data.</text>
</comment>
<dbReference type="SUPFAM" id="SSF49401">
    <property type="entry name" value="Bacterial adhesins"/>
    <property type="match status" value="1"/>
</dbReference>
<keyword evidence="10" id="KW-1185">Reference proteome</keyword>
<evidence type="ECO:0000259" key="8">
    <source>
        <dbReference type="Pfam" id="PF19407"/>
    </source>
</evidence>
<dbReference type="InterPro" id="IPR008966">
    <property type="entry name" value="Adhesion_dom_sf"/>
</dbReference>
<protein>
    <submittedName>
        <fullName evidence="9">Uncharacterized protein</fullName>
    </submittedName>
</protein>
<evidence type="ECO:0000256" key="2">
    <source>
        <dbReference type="ARBA" id="ARBA00022512"/>
    </source>
</evidence>
<keyword evidence="3" id="KW-0964">Secreted</keyword>
<dbReference type="GO" id="GO:0007155">
    <property type="term" value="P:cell adhesion"/>
    <property type="evidence" value="ECO:0007669"/>
    <property type="project" value="InterPro"/>
</dbReference>
<evidence type="ECO:0000259" key="7">
    <source>
        <dbReference type="Pfam" id="PF00746"/>
    </source>
</evidence>
<keyword evidence="6" id="KW-0812">Transmembrane</keyword>
<feature type="domain" description="Gram-positive cocci surface proteins LPxTG" evidence="7">
    <location>
        <begin position="1010"/>
        <end position="1051"/>
    </location>
</feature>
<evidence type="ECO:0000256" key="1">
    <source>
        <dbReference type="ARBA" id="ARBA00004191"/>
    </source>
</evidence>
<dbReference type="RefSeq" id="WP_141887894.1">
    <property type="nucleotide sequence ID" value="NZ_BAAAUY010000006.1"/>
</dbReference>
<evidence type="ECO:0000313" key="10">
    <source>
        <dbReference type="Proteomes" id="UP000319094"/>
    </source>
</evidence>
<feature type="domain" description="DUF5979" evidence="8">
    <location>
        <begin position="801"/>
        <end position="900"/>
    </location>
</feature>
<evidence type="ECO:0000256" key="4">
    <source>
        <dbReference type="ARBA" id="ARBA00022729"/>
    </source>
</evidence>
<dbReference type="EMBL" id="VFON01000001">
    <property type="protein sequence ID" value="TQL44762.1"/>
    <property type="molecule type" value="Genomic_DNA"/>
</dbReference>
<organism evidence="9 10">
    <name type="scientific">Leucobacter komagatae</name>
    <dbReference type="NCBI Taxonomy" id="55969"/>
    <lineage>
        <taxon>Bacteria</taxon>
        <taxon>Bacillati</taxon>
        <taxon>Actinomycetota</taxon>
        <taxon>Actinomycetes</taxon>
        <taxon>Micrococcales</taxon>
        <taxon>Microbacteriaceae</taxon>
        <taxon>Leucobacter</taxon>
    </lineage>
</organism>
<keyword evidence="6" id="KW-1133">Transmembrane helix</keyword>
<keyword evidence="6" id="KW-0472">Membrane</keyword>